<feature type="coiled-coil region" evidence="2">
    <location>
        <begin position="182"/>
        <end position="218"/>
    </location>
</feature>
<evidence type="ECO:0000256" key="2">
    <source>
        <dbReference type="SAM" id="Coils"/>
    </source>
</evidence>
<dbReference type="EMBL" id="JBHSNO010000008">
    <property type="protein sequence ID" value="MFC5590707.1"/>
    <property type="molecule type" value="Genomic_DNA"/>
</dbReference>
<organism evidence="4 5">
    <name type="scientific">Sporosarcina soli</name>
    <dbReference type="NCBI Taxonomy" id="334736"/>
    <lineage>
        <taxon>Bacteria</taxon>
        <taxon>Bacillati</taxon>
        <taxon>Bacillota</taxon>
        <taxon>Bacilli</taxon>
        <taxon>Bacillales</taxon>
        <taxon>Caryophanaceae</taxon>
        <taxon>Sporosarcina</taxon>
    </lineage>
</organism>
<protein>
    <submittedName>
        <fullName evidence="4">XylR N-terminal domain-containing protein</fullName>
    </submittedName>
</protein>
<dbReference type="Proteomes" id="UP001596109">
    <property type="component" value="Unassembled WGS sequence"/>
</dbReference>
<dbReference type="Pfam" id="PF06505">
    <property type="entry name" value="XylR_N"/>
    <property type="match status" value="1"/>
</dbReference>
<gene>
    <name evidence="4" type="ORF">ACFPRA_17525</name>
</gene>
<dbReference type="Pfam" id="PF13556">
    <property type="entry name" value="HTH_30"/>
    <property type="match status" value="1"/>
</dbReference>
<dbReference type="Pfam" id="PF02830">
    <property type="entry name" value="V4R"/>
    <property type="match status" value="1"/>
</dbReference>
<accession>A0ABW0TNF4</accession>
<keyword evidence="2" id="KW-0175">Coiled coil</keyword>
<comment type="similarity">
    <text evidence="1">Belongs to the CdaR family.</text>
</comment>
<keyword evidence="5" id="KW-1185">Reference proteome</keyword>
<dbReference type="InterPro" id="IPR042070">
    <property type="entry name" value="PucR_C-HTH_sf"/>
</dbReference>
<dbReference type="InterPro" id="IPR024096">
    <property type="entry name" value="NO_sig/Golgi_transp_ligand-bd"/>
</dbReference>
<dbReference type="InterPro" id="IPR004096">
    <property type="entry name" value="V4R"/>
</dbReference>
<dbReference type="InterPro" id="IPR051448">
    <property type="entry name" value="CdaR-like_regulators"/>
</dbReference>
<evidence type="ECO:0000313" key="5">
    <source>
        <dbReference type="Proteomes" id="UP001596109"/>
    </source>
</evidence>
<evidence type="ECO:0000313" key="4">
    <source>
        <dbReference type="EMBL" id="MFC5590707.1"/>
    </source>
</evidence>
<dbReference type="Gene3D" id="1.10.10.2840">
    <property type="entry name" value="PucR C-terminal helix-turn-helix domain"/>
    <property type="match status" value="1"/>
</dbReference>
<evidence type="ECO:0000256" key="1">
    <source>
        <dbReference type="ARBA" id="ARBA00006754"/>
    </source>
</evidence>
<dbReference type="InterPro" id="IPR010523">
    <property type="entry name" value="XylR_N"/>
</dbReference>
<dbReference type="SMART" id="SM00989">
    <property type="entry name" value="V4R"/>
    <property type="match status" value="1"/>
</dbReference>
<dbReference type="InterPro" id="IPR025736">
    <property type="entry name" value="PucR_C-HTH_dom"/>
</dbReference>
<dbReference type="InterPro" id="IPR041522">
    <property type="entry name" value="CdaR_GGDEF"/>
</dbReference>
<dbReference type="PANTHER" id="PTHR33744:SF1">
    <property type="entry name" value="DNA-BINDING TRANSCRIPTIONAL ACTIVATOR ADER"/>
    <property type="match status" value="1"/>
</dbReference>
<proteinExistence type="inferred from homology"/>
<dbReference type="Gene3D" id="3.30.1380.20">
    <property type="entry name" value="Trafficking protein particle complex subunit 3"/>
    <property type="match status" value="1"/>
</dbReference>
<evidence type="ECO:0000259" key="3">
    <source>
        <dbReference type="SMART" id="SM00989"/>
    </source>
</evidence>
<name>A0ABW0TNF4_9BACL</name>
<reference evidence="5" key="1">
    <citation type="journal article" date="2019" name="Int. J. Syst. Evol. Microbiol.">
        <title>The Global Catalogue of Microorganisms (GCM) 10K type strain sequencing project: providing services to taxonomists for standard genome sequencing and annotation.</title>
        <authorList>
            <consortium name="The Broad Institute Genomics Platform"/>
            <consortium name="The Broad Institute Genome Sequencing Center for Infectious Disease"/>
            <person name="Wu L."/>
            <person name="Ma J."/>
        </authorList>
    </citation>
    <scope>NUCLEOTIDE SEQUENCE [LARGE SCALE GENOMIC DNA]</scope>
    <source>
        <strain evidence="5">CGMCC 4.1434</strain>
    </source>
</reference>
<sequence>MNVGELLVKEQDGVITLDGERIVLTSSAIFGTLRKDLTENLGTKRMKGFLMRYGWNLGAADAKKALEKPYASIEEALRQGVQFHMLKGYTNAKTISFEMEQAPGGIVESIHVTGMWQNSYEAEEYLRMFGETDEPICYTLTGYASGFYSTICKREIIFKEITCRAAGDPECRYVGRPVEEWAGEVEEERRQYENNAIIKELEETYEQLLEERNNLSKAALIHKRLSEEVMNGNDLTSIARVIYEITEIPIVIEDVNYRMLASAGVSFDEYEQIQIDFQQTMKGQQPLRLGQTIELRAVQHRRVVTPIVLQNKLFGYCSFLYTLDEVNIGESDRMILERAAMVCSMSILNEKTSFETEERIKGNFLEQILSRQLGAKEEIYKRGGYFQLDLGQPFYIIVLKHAHTENDFYLHEKIIEEIVHYFKNSKPGILIGQKGGTAVILAQKSRLLEAGGIQELGEKLRDHLKNTYPKFPVRIGISTESDDIERASQCYDEALTALKIGRRDASIVAFDDLGITSILVHEQNKEAVEQKARHLLHPLFQNDQHKETELLQTMYIFLLNGGNLEKTMQDLSISMSGLRYRIEKIESLLGKKLRDPETSYEFIFILKALLATKKLTF</sequence>
<dbReference type="PANTHER" id="PTHR33744">
    <property type="entry name" value="CARBOHYDRATE DIACID REGULATOR"/>
    <property type="match status" value="1"/>
</dbReference>
<feature type="domain" description="4-vinyl reductase 4VR" evidence="3">
    <location>
        <begin position="115"/>
        <end position="177"/>
    </location>
</feature>
<comment type="caution">
    <text evidence="4">The sequence shown here is derived from an EMBL/GenBank/DDBJ whole genome shotgun (WGS) entry which is preliminary data.</text>
</comment>
<dbReference type="Pfam" id="PF17853">
    <property type="entry name" value="GGDEF_2"/>
    <property type="match status" value="1"/>
</dbReference>
<dbReference type="SUPFAM" id="SSF111126">
    <property type="entry name" value="Ligand-binding domain in the NO signalling and Golgi transport"/>
    <property type="match status" value="1"/>
</dbReference>